<dbReference type="EMBL" id="PCTC01000071">
    <property type="protein sequence ID" value="PIP63269.1"/>
    <property type="molecule type" value="Genomic_DNA"/>
</dbReference>
<feature type="transmembrane region" description="Helical" evidence="1">
    <location>
        <begin position="6"/>
        <end position="21"/>
    </location>
</feature>
<keyword evidence="1" id="KW-0812">Transmembrane</keyword>
<reference evidence="2 3" key="1">
    <citation type="submission" date="2017-09" db="EMBL/GenBank/DDBJ databases">
        <title>Depth-based differentiation of microbial function through sediment-hosted aquifers and enrichment of novel symbionts in the deep terrestrial subsurface.</title>
        <authorList>
            <person name="Probst A.J."/>
            <person name="Ladd B."/>
            <person name="Jarett J.K."/>
            <person name="Geller-Mcgrath D.E."/>
            <person name="Sieber C.M."/>
            <person name="Emerson J.B."/>
            <person name="Anantharaman K."/>
            <person name="Thomas B.C."/>
            <person name="Malmstrom R."/>
            <person name="Stieglmeier M."/>
            <person name="Klingl A."/>
            <person name="Woyke T."/>
            <person name="Ryan C.M."/>
            <person name="Banfield J.F."/>
        </authorList>
    </citation>
    <scope>NUCLEOTIDE SEQUENCE [LARGE SCALE GENOMIC DNA]</scope>
    <source>
        <strain evidence="2">CG22_combo_CG10-13_8_21_14_all_34_12</strain>
    </source>
</reference>
<proteinExistence type="predicted"/>
<comment type="caution">
    <text evidence="2">The sequence shown here is derived from an EMBL/GenBank/DDBJ whole genome shotgun (WGS) entry which is preliminary data.</text>
</comment>
<organism evidence="2 3">
    <name type="scientific">Candidatus Roizmanbacteria bacterium CG22_combo_CG10-13_8_21_14_all_34_12</name>
    <dbReference type="NCBI Taxonomy" id="1974860"/>
    <lineage>
        <taxon>Bacteria</taxon>
        <taxon>Candidatus Roizmaniibacteriota</taxon>
    </lineage>
</organism>
<keyword evidence="1" id="KW-0472">Membrane</keyword>
<sequence length="121" mass="15036">MHLIIWLILWFGAMGLPNYLFKKYNITYYENSWQHTLFFIVLSLILFVVYQNQFFIYFNSLNIGHLIAFISLFILWLFVSNLYKKDYYSKKERFCYQLPKFFEIFFQDIFFWVAYLPFGFL</sequence>
<dbReference type="Proteomes" id="UP000229699">
    <property type="component" value="Unassembled WGS sequence"/>
</dbReference>
<name>A0A2H0C0F7_9BACT</name>
<gene>
    <name evidence="2" type="ORF">COW97_03425</name>
</gene>
<protein>
    <submittedName>
        <fullName evidence="2">Uncharacterized protein</fullName>
    </submittedName>
</protein>
<evidence type="ECO:0000313" key="2">
    <source>
        <dbReference type="EMBL" id="PIP63269.1"/>
    </source>
</evidence>
<evidence type="ECO:0000256" key="1">
    <source>
        <dbReference type="SAM" id="Phobius"/>
    </source>
</evidence>
<feature type="transmembrane region" description="Helical" evidence="1">
    <location>
        <begin position="33"/>
        <end position="50"/>
    </location>
</feature>
<accession>A0A2H0C0F7</accession>
<dbReference type="AlphaFoldDB" id="A0A2H0C0F7"/>
<feature type="transmembrane region" description="Helical" evidence="1">
    <location>
        <begin position="56"/>
        <end position="79"/>
    </location>
</feature>
<evidence type="ECO:0000313" key="3">
    <source>
        <dbReference type="Proteomes" id="UP000229699"/>
    </source>
</evidence>
<keyword evidence="1" id="KW-1133">Transmembrane helix</keyword>
<feature type="transmembrane region" description="Helical" evidence="1">
    <location>
        <begin position="100"/>
        <end position="118"/>
    </location>
</feature>